<dbReference type="GO" id="GO:0005975">
    <property type="term" value="P:carbohydrate metabolic process"/>
    <property type="evidence" value="ECO:0007669"/>
    <property type="project" value="InterPro"/>
</dbReference>
<dbReference type="RefSeq" id="WP_018360569.1">
    <property type="nucleotide sequence ID" value="NZ_UGTI01000001.1"/>
</dbReference>
<evidence type="ECO:0000313" key="5">
    <source>
        <dbReference type="Proteomes" id="UP000254263"/>
    </source>
</evidence>
<dbReference type="Gene3D" id="3.20.20.370">
    <property type="entry name" value="Glycoside hydrolase/deacetylase"/>
    <property type="match status" value="1"/>
</dbReference>
<name>A0A379DIM9_9PORP</name>
<dbReference type="InterPro" id="IPR002509">
    <property type="entry name" value="NODB_dom"/>
</dbReference>
<dbReference type="PANTHER" id="PTHR10587">
    <property type="entry name" value="GLYCOSYL TRANSFERASE-RELATED"/>
    <property type="match status" value="1"/>
</dbReference>
<evidence type="ECO:0000256" key="1">
    <source>
        <dbReference type="ARBA" id="ARBA00022723"/>
    </source>
</evidence>
<keyword evidence="1" id="KW-0479">Metal-binding</keyword>
<evidence type="ECO:0000259" key="3">
    <source>
        <dbReference type="PROSITE" id="PS51677"/>
    </source>
</evidence>
<dbReference type="AlphaFoldDB" id="A0A379DIM9"/>
<dbReference type="EC" id="3.-.-.-" evidence="4"/>
<dbReference type="InterPro" id="IPR050248">
    <property type="entry name" value="Polysacc_deacetylase_ArnD"/>
</dbReference>
<dbReference type="CDD" id="cd10917">
    <property type="entry name" value="CE4_NodB_like_6s_7s"/>
    <property type="match status" value="1"/>
</dbReference>
<dbReference type="GO" id="GO:0016810">
    <property type="term" value="F:hydrolase activity, acting on carbon-nitrogen (but not peptide) bonds"/>
    <property type="evidence" value="ECO:0007669"/>
    <property type="project" value="InterPro"/>
</dbReference>
<dbReference type="GO" id="GO:0016020">
    <property type="term" value="C:membrane"/>
    <property type="evidence" value="ECO:0007669"/>
    <property type="project" value="TreeGrafter"/>
</dbReference>
<dbReference type="PROSITE" id="PS51677">
    <property type="entry name" value="NODB"/>
    <property type="match status" value="1"/>
</dbReference>
<dbReference type="Pfam" id="PF01522">
    <property type="entry name" value="Polysacc_deac_1"/>
    <property type="match status" value="1"/>
</dbReference>
<dbReference type="GO" id="GO:0046872">
    <property type="term" value="F:metal ion binding"/>
    <property type="evidence" value="ECO:0007669"/>
    <property type="project" value="UniProtKB-KW"/>
</dbReference>
<proteinExistence type="predicted"/>
<keyword evidence="2 4" id="KW-0378">Hydrolase</keyword>
<sequence>MIEHFICQVPLFYRALIPGGRWCIPAYRGKSVYLTFDDGPIPEVTPWVLDKLDELDVKATFFCVGDNVRKYPEVFEEIKRRGHQVGNHTFHHIKGLEKSARSYIEDVEAANDLIHSRYFRPPHGHLLFSQVRELSKRYELIMWDVITRDYNRKLSPERVLYHVKRYTRNGSIIVFHDSLKAEKNMREAMPQAVRWLKEQGYTFMRIGDMR</sequence>
<gene>
    <name evidence="4" type="primary">pdaA</name>
    <name evidence="4" type="ORF">NCTC13100_01012</name>
</gene>
<dbReference type="InterPro" id="IPR011330">
    <property type="entry name" value="Glyco_hydro/deAcase_b/a-brl"/>
</dbReference>
<protein>
    <submittedName>
        <fullName evidence="4">Probable polysaccharide deacetylase pdaA</fullName>
        <ecNumber evidence="4">3.-.-.-</ecNumber>
    </submittedName>
</protein>
<evidence type="ECO:0000313" key="4">
    <source>
        <dbReference type="EMBL" id="SUB77867.1"/>
    </source>
</evidence>
<reference evidence="4 5" key="1">
    <citation type="submission" date="2018-06" db="EMBL/GenBank/DDBJ databases">
        <authorList>
            <consortium name="Pathogen Informatics"/>
            <person name="Doyle S."/>
        </authorList>
    </citation>
    <scope>NUCLEOTIDE SEQUENCE [LARGE SCALE GENOMIC DNA]</scope>
    <source>
        <strain evidence="4 5">NCTC13100</strain>
    </source>
</reference>
<feature type="domain" description="NodB homology" evidence="3">
    <location>
        <begin position="30"/>
        <end position="204"/>
    </location>
</feature>
<accession>A0A379DIM9</accession>
<dbReference type="PANTHER" id="PTHR10587:SF133">
    <property type="entry name" value="CHITIN DEACETYLASE 1-RELATED"/>
    <property type="match status" value="1"/>
</dbReference>
<dbReference type="EMBL" id="UGTI01000001">
    <property type="protein sequence ID" value="SUB77867.1"/>
    <property type="molecule type" value="Genomic_DNA"/>
</dbReference>
<evidence type="ECO:0000256" key="2">
    <source>
        <dbReference type="ARBA" id="ARBA00022801"/>
    </source>
</evidence>
<organism evidence="4 5">
    <name type="scientific">Porphyromonas macacae</name>
    <dbReference type="NCBI Taxonomy" id="28115"/>
    <lineage>
        <taxon>Bacteria</taxon>
        <taxon>Pseudomonadati</taxon>
        <taxon>Bacteroidota</taxon>
        <taxon>Bacteroidia</taxon>
        <taxon>Bacteroidales</taxon>
        <taxon>Porphyromonadaceae</taxon>
        <taxon>Porphyromonas</taxon>
    </lineage>
</organism>
<dbReference type="Proteomes" id="UP000254263">
    <property type="component" value="Unassembled WGS sequence"/>
</dbReference>
<dbReference type="SUPFAM" id="SSF88713">
    <property type="entry name" value="Glycoside hydrolase/deacetylase"/>
    <property type="match status" value="1"/>
</dbReference>